<dbReference type="STRING" id="123320.SAMN06309945_1191"/>
<dbReference type="OrthoDB" id="9780932at2"/>
<evidence type="ECO:0000256" key="1">
    <source>
        <dbReference type="SAM" id="Phobius"/>
    </source>
</evidence>
<evidence type="ECO:0000259" key="2">
    <source>
        <dbReference type="Pfam" id="PF12695"/>
    </source>
</evidence>
<sequence>MSEKQAGAKPAGTIRRRIRTTGWLALLALVLAIVAFVVWTQIVMAGDRGATIEVFDNAAVQVTDTGDSIVMTPTGEDGGADASGEGLVFIPGAKVDPYAYLYKLSGAVEESGLTVVITKPTLNLAFFDQRPLSTFTEAAPEVTDWFVGGHSLGGVRACQWAGSEDVAGLVLFGSYCANDLSQSGLPVLSIGGSNDGLSTPAKIEDASGRLPADTEFVELDGANHADFGDYGVQPGDGTSTVSDEDVRAEITDAIDAFVG</sequence>
<keyword evidence="1" id="KW-0812">Transmembrane</keyword>
<dbReference type="SUPFAM" id="SSF53474">
    <property type="entry name" value="alpha/beta-Hydrolases"/>
    <property type="match status" value="1"/>
</dbReference>
<reference evidence="3 4" key="1">
    <citation type="submission" date="2017-02" db="EMBL/GenBank/DDBJ databases">
        <authorList>
            <person name="Peterson S.W."/>
        </authorList>
    </citation>
    <scope>NUCLEOTIDE SEQUENCE [LARGE SCALE GENOMIC DNA]</scope>
    <source>
        <strain evidence="3 4">VKM Ac-2059</strain>
    </source>
</reference>
<feature type="transmembrane region" description="Helical" evidence="1">
    <location>
        <begin position="21"/>
        <end position="39"/>
    </location>
</feature>
<keyword evidence="3" id="KW-0378">Hydrolase</keyword>
<organism evidence="3 4">
    <name type="scientific">Okibacterium fritillariae</name>
    <dbReference type="NCBI Taxonomy" id="123320"/>
    <lineage>
        <taxon>Bacteria</taxon>
        <taxon>Bacillati</taxon>
        <taxon>Actinomycetota</taxon>
        <taxon>Actinomycetes</taxon>
        <taxon>Micrococcales</taxon>
        <taxon>Microbacteriaceae</taxon>
        <taxon>Okibacterium</taxon>
    </lineage>
</organism>
<dbReference type="Pfam" id="PF12695">
    <property type="entry name" value="Abhydrolase_5"/>
    <property type="match status" value="1"/>
</dbReference>
<name>A0A1T5J3U1_9MICO</name>
<dbReference type="Gene3D" id="3.40.50.1820">
    <property type="entry name" value="alpha/beta hydrolase"/>
    <property type="match status" value="1"/>
</dbReference>
<keyword evidence="1" id="KW-0472">Membrane</keyword>
<dbReference type="InterPro" id="IPR029059">
    <property type="entry name" value="AB_hydrolase_5"/>
</dbReference>
<proteinExistence type="predicted"/>
<evidence type="ECO:0000313" key="3">
    <source>
        <dbReference type="EMBL" id="SKC46080.1"/>
    </source>
</evidence>
<dbReference type="Proteomes" id="UP000190857">
    <property type="component" value="Unassembled WGS sequence"/>
</dbReference>
<accession>A0A1T5J3U1</accession>
<dbReference type="GO" id="GO:0016787">
    <property type="term" value="F:hydrolase activity"/>
    <property type="evidence" value="ECO:0007669"/>
    <property type="project" value="UniProtKB-KW"/>
</dbReference>
<gene>
    <name evidence="3" type="ORF">SAMN06309945_1191</name>
</gene>
<evidence type="ECO:0000313" key="4">
    <source>
        <dbReference type="Proteomes" id="UP000190857"/>
    </source>
</evidence>
<feature type="domain" description="Alpha/beta hydrolase fold-5" evidence="2">
    <location>
        <begin position="87"/>
        <end position="245"/>
    </location>
</feature>
<protein>
    <submittedName>
        <fullName evidence="3">Alpha/beta hydrolase family protein</fullName>
    </submittedName>
</protein>
<keyword evidence="4" id="KW-1185">Reference proteome</keyword>
<dbReference type="RefSeq" id="WP_079727274.1">
    <property type="nucleotide sequence ID" value="NZ_FUZP01000001.1"/>
</dbReference>
<keyword evidence="1" id="KW-1133">Transmembrane helix</keyword>
<dbReference type="InterPro" id="IPR029058">
    <property type="entry name" value="AB_hydrolase_fold"/>
</dbReference>
<dbReference type="AlphaFoldDB" id="A0A1T5J3U1"/>
<dbReference type="EMBL" id="FUZP01000001">
    <property type="protein sequence ID" value="SKC46080.1"/>
    <property type="molecule type" value="Genomic_DNA"/>
</dbReference>